<dbReference type="RefSeq" id="WP_207290800.1">
    <property type="nucleotide sequence ID" value="NZ_CP071462.1"/>
</dbReference>
<evidence type="ECO:0000313" key="1">
    <source>
        <dbReference type="EMBL" id="QSX01086.1"/>
    </source>
</evidence>
<reference evidence="1 2" key="1">
    <citation type="submission" date="2021-03" db="EMBL/GenBank/DDBJ databases">
        <title>Haloterrigena longa sp. nov. and Haloterrigena limicola sp. nov., extremely halophilic archaea isolated from a salt lake.</title>
        <authorList>
            <person name="Henglin C."/>
        </authorList>
    </citation>
    <scope>NUCLEOTIDE SEQUENCE [LARGE SCALE GENOMIC DNA]</scope>
    <source>
        <strain evidence="1 2">KZCA68</strain>
    </source>
</reference>
<accession>A0A8A2VKQ6</accession>
<dbReference type="KEGG" id="hakz:J0X25_09080"/>
<dbReference type="GeneID" id="63187455"/>
<dbReference type="Proteomes" id="UP000663203">
    <property type="component" value="Chromosome"/>
</dbReference>
<sequence length="101" mass="11659">MAEWADYVITHVRYNEDGGRISAVKRRKDAGTTLIEPEEKDRWEVIMGLTVGLEYCTAYKNSDGDYVRDEDIHKVDVIDTTYLRTDGNEIEQDNLGELPEF</sequence>
<protein>
    <submittedName>
        <fullName evidence="1">DUF3892 domain-containing protein</fullName>
    </submittedName>
</protein>
<proteinExistence type="predicted"/>
<dbReference type="InterPro" id="IPR024997">
    <property type="entry name" value="DUF3892"/>
</dbReference>
<dbReference type="EMBL" id="CP071462">
    <property type="protein sequence ID" value="QSX01086.1"/>
    <property type="molecule type" value="Genomic_DNA"/>
</dbReference>
<organism evidence="1 2">
    <name type="scientific">Haloterrigena alkaliphila</name>
    <dbReference type="NCBI Taxonomy" id="2816475"/>
    <lineage>
        <taxon>Archaea</taxon>
        <taxon>Methanobacteriati</taxon>
        <taxon>Methanobacteriota</taxon>
        <taxon>Stenosarchaea group</taxon>
        <taxon>Halobacteria</taxon>
        <taxon>Halobacteriales</taxon>
        <taxon>Natrialbaceae</taxon>
        <taxon>Haloterrigena</taxon>
    </lineage>
</organism>
<name>A0A8A2VKQ6_9EURY</name>
<dbReference type="AlphaFoldDB" id="A0A8A2VKQ6"/>
<dbReference type="Pfam" id="PF13031">
    <property type="entry name" value="DUF3892"/>
    <property type="match status" value="1"/>
</dbReference>
<gene>
    <name evidence="1" type="ORF">J0X25_09080</name>
</gene>
<evidence type="ECO:0000313" key="2">
    <source>
        <dbReference type="Proteomes" id="UP000663203"/>
    </source>
</evidence>
<keyword evidence="2" id="KW-1185">Reference proteome</keyword>